<reference evidence="1" key="1">
    <citation type="journal article" date="2019" name="bioRxiv">
        <title>The Genome of the Zebra Mussel, Dreissena polymorpha: A Resource for Invasive Species Research.</title>
        <authorList>
            <person name="McCartney M.A."/>
            <person name="Auch B."/>
            <person name="Kono T."/>
            <person name="Mallez S."/>
            <person name="Zhang Y."/>
            <person name="Obille A."/>
            <person name="Becker A."/>
            <person name="Abrahante J.E."/>
            <person name="Garbe J."/>
            <person name="Badalamenti J.P."/>
            <person name="Herman A."/>
            <person name="Mangelson H."/>
            <person name="Liachko I."/>
            <person name="Sullivan S."/>
            <person name="Sone E.D."/>
            <person name="Koren S."/>
            <person name="Silverstein K.A.T."/>
            <person name="Beckman K.B."/>
            <person name="Gohl D.M."/>
        </authorList>
    </citation>
    <scope>NUCLEOTIDE SEQUENCE</scope>
    <source>
        <strain evidence="1">Duluth1</strain>
        <tissue evidence="1">Whole animal</tissue>
    </source>
</reference>
<dbReference type="Proteomes" id="UP000828390">
    <property type="component" value="Unassembled WGS sequence"/>
</dbReference>
<dbReference type="AlphaFoldDB" id="A0A9D4DM26"/>
<dbReference type="EMBL" id="JAIWYP010000001">
    <property type="protein sequence ID" value="KAH3896350.1"/>
    <property type="molecule type" value="Genomic_DNA"/>
</dbReference>
<proteinExistence type="predicted"/>
<protein>
    <submittedName>
        <fullName evidence="1">Uncharacterized protein</fullName>
    </submittedName>
</protein>
<name>A0A9D4DM26_DREPO</name>
<keyword evidence="3" id="KW-1185">Reference proteome</keyword>
<organism evidence="1 3">
    <name type="scientific">Dreissena polymorpha</name>
    <name type="common">Zebra mussel</name>
    <name type="synonym">Mytilus polymorpha</name>
    <dbReference type="NCBI Taxonomy" id="45954"/>
    <lineage>
        <taxon>Eukaryota</taxon>
        <taxon>Metazoa</taxon>
        <taxon>Spiralia</taxon>
        <taxon>Lophotrochozoa</taxon>
        <taxon>Mollusca</taxon>
        <taxon>Bivalvia</taxon>
        <taxon>Autobranchia</taxon>
        <taxon>Heteroconchia</taxon>
        <taxon>Euheterodonta</taxon>
        <taxon>Imparidentia</taxon>
        <taxon>Neoheterodontei</taxon>
        <taxon>Myida</taxon>
        <taxon>Dreissenoidea</taxon>
        <taxon>Dreissenidae</taxon>
        <taxon>Dreissena</taxon>
    </lineage>
</organism>
<evidence type="ECO:0000313" key="1">
    <source>
        <dbReference type="EMBL" id="KAH3751428.1"/>
    </source>
</evidence>
<evidence type="ECO:0000313" key="3">
    <source>
        <dbReference type="Proteomes" id="UP000828390"/>
    </source>
</evidence>
<dbReference type="EMBL" id="JAIWYP010000010">
    <property type="protein sequence ID" value="KAH3751428.1"/>
    <property type="molecule type" value="Genomic_DNA"/>
</dbReference>
<evidence type="ECO:0000313" key="2">
    <source>
        <dbReference type="EMBL" id="KAH3896350.1"/>
    </source>
</evidence>
<comment type="caution">
    <text evidence="1">The sequence shown here is derived from an EMBL/GenBank/DDBJ whole genome shotgun (WGS) entry which is preliminary data.</text>
</comment>
<gene>
    <name evidence="2" type="ORF">DPMN_020526</name>
    <name evidence="1" type="ORF">DPMN_185986</name>
</gene>
<accession>A0A9D4DM26</accession>
<reference evidence="1" key="2">
    <citation type="submission" date="2020-11" db="EMBL/GenBank/DDBJ databases">
        <authorList>
            <person name="McCartney M.A."/>
            <person name="Auch B."/>
            <person name="Kono T."/>
            <person name="Mallez S."/>
            <person name="Becker A."/>
            <person name="Gohl D.M."/>
            <person name="Silverstein K.A.T."/>
            <person name="Koren S."/>
            <person name="Bechman K.B."/>
            <person name="Herman A."/>
            <person name="Abrahante J.E."/>
            <person name="Garbe J."/>
        </authorList>
    </citation>
    <scope>NUCLEOTIDE SEQUENCE</scope>
    <source>
        <strain evidence="1">Duluth1</strain>
        <tissue evidence="1">Whole animal</tissue>
    </source>
</reference>
<sequence>MTYGETKGNLYDSTLLCMLGHNNSLRLSCKLTQGSSSTTFIDCGSCTMEILDSCENDLCWLEFCDSNCFQTKLNAMQSMFTGKKSVEKRNK</sequence>